<accession>A0AA38MSX0</accession>
<keyword evidence="3" id="KW-1185">Reference proteome</keyword>
<name>A0AA38MSX0_9CUCU</name>
<feature type="compositionally biased region" description="Basic and acidic residues" evidence="1">
    <location>
        <begin position="12"/>
        <end position="22"/>
    </location>
</feature>
<dbReference type="EMBL" id="JALNTZ010000001">
    <property type="protein sequence ID" value="KAJ3666429.1"/>
    <property type="molecule type" value="Genomic_DNA"/>
</dbReference>
<feature type="region of interest" description="Disordered" evidence="1">
    <location>
        <begin position="1"/>
        <end position="22"/>
    </location>
</feature>
<evidence type="ECO:0000313" key="3">
    <source>
        <dbReference type="Proteomes" id="UP001168821"/>
    </source>
</evidence>
<organism evidence="2 3">
    <name type="scientific">Zophobas morio</name>
    <dbReference type="NCBI Taxonomy" id="2755281"/>
    <lineage>
        <taxon>Eukaryota</taxon>
        <taxon>Metazoa</taxon>
        <taxon>Ecdysozoa</taxon>
        <taxon>Arthropoda</taxon>
        <taxon>Hexapoda</taxon>
        <taxon>Insecta</taxon>
        <taxon>Pterygota</taxon>
        <taxon>Neoptera</taxon>
        <taxon>Endopterygota</taxon>
        <taxon>Coleoptera</taxon>
        <taxon>Polyphaga</taxon>
        <taxon>Cucujiformia</taxon>
        <taxon>Tenebrionidae</taxon>
        <taxon>Zophobas</taxon>
    </lineage>
</organism>
<dbReference type="Proteomes" id="UP001168821">
    <property type="component" value="Unassembled WGS sequence"/>
</dbReference>
<sequence length="105" mass="12225">MHLEQNTCLPAREQRNPEDSRDIYGPGVTSHCSCPHYYPTGFIFDCADAGKIYTPVEVTVLLHHRYKTIKLGDKSPSVGCSGKQMWEFSGRRRDMFRGRGWRFRW</sequence>
<evidence type="ECO:0000313" key="2">
    <source>
        <dbReference type="EMBL" id="KAJ3666429.1"/>
    </source>
</evidence>
<protein>
    <submittedName>
        <fullName evidence="2">Uncharacterized protein</fullName>
    </submittedName>
</protein>
<gene>
    <name evidence="2" type="ORF">Zmor_001871</name>
</gene>
<proteinExistence type="predicted"/>
<reference evidence="2" key="1">
    <citation type="journal article" date="2023" name="G3 (Bethesda)">
        <title>Whole genome assemblies of Zophobas morio and Tenebrio molitor.</title>
        <authorList>
            <person name="Kaur S."/>
            <person name="Stinson S.A."/>
            <person name="diCenzo G.C."/>
        </authorList>
    </citation>
    <scope>NUCLEOTIDE SEQUENCE</scope>
    <source>
        <strain evidence="2">QUZm001</strain>
    </source>
</reference>
<dbReference type="AlphaFoldDB" id="A0AA38MSX0"/>
<evidence type="ECO:0000256" key="1">
    <source>
        <dbReference type="SAM" id="MobiDB-lite"/>
    </source>
</evidence>
<comment type="caution">
    <text evidence="2">The sequence shown here is derived from an EMBL/GenBank/DDBJ whole genome shotgun (WGS) entry which is preliminary data.</text>
</comment>